<organism evidence="1 2">
    <name type="scientific">Ferranicluibacter rubi</name>
    <dbReference type="NCBI Taxonomy" id="2715133"/>
    <lineage>
        <taxon>Bacteria</taxon>
        <taxon>Pseudomonadati</taxon>
        <taxon>Pseudomonadota</taxon>
        <taxon>Alphaproteobacteria</taxon>
        <taxon>Hyphomicrobiales</taxon>
        <taxon>Rhizobiaceae</taxon>
        <taxon>Ferranicluibacter</taxon>
    </lineage>
</organism>
<keyword evidence="1" id="KW-0808">Transferase</keyword>
<dbReference type="GO" id="GO:0016740">
    <property type="term" value="F:transferase activity"/>
    <property type="evidence" value="ECO:0007669"/>
    <property type="project" value="UniProtKB-KW"/>
</dbReference>
<evidence type="ECO:0000313" key="1">
    <source>
        <dbReference type="EMBL" id="NHT78674.1"/>
    </source>
</evidence>
<comment type="caution">
    <text evidence="1">The sequence shown here is derived from an EMBL/GenBank/DDBJ whole genome shotgun (WGS) entry which is preliminary data.</text>
</comment>
<gene>
    <name evidence="1" type="ORF">G8E10_23525</name>
</gene>
<dbReference type="AlphaFoldDB" id="A0AA43ZJA0"/>
<dbReference type="Proteomes" id="UP001155840">
    <property type="component" value="Unassembled WGS sequence"/>
</dbReference>
<sequence length="243" mass="26599">MGYLRAEHRAIADVLSSMNHDVLRSAECWFGGGTAIVLRFGEYRRSLDLDFLCSSAAGYRDLRNAVIEDGPGALFSDEVSLLRDVRADAYGIRMLLEYRGQPIKFEIVRETRIALTGERDPILGVPTLSIEDMFAEKLLANADRCYDRAVGYRDAIDLGVLVQFRGSLPEVAVTKSEEAYGRDIARKLAGILNHLLNPDAVRHAASTLDMGEDAVMSAVSALRSAGVRAFPQAGIRTDGSAFD</sequence>
<proteinExistence type="predicted"/>
<evidence type="ECO:0000313" key="2">
    <source>
        <dbReference type="Proteomes" id="UP001155840"/>
    </source>
</evidence>
<name>A0AA43ZJA0_9HYPH</name>
<dbReference type="Pfam" id="PF08843">
    <property type="entry name" value="AbiEii"/>
    <property type="match status" value="1"/>
</dbReference>
<protein>
    <submittedName>
        <fullName evidence="1">Nucleotidyl transferase AbiEii/AbiGii toxin family protein</fullName>
    </submittedName>
</protein>
<accession>A0AA43ZJA0</accession>
<keyword evidence="2" id="KW-1185">Reference proteome</keyword>
<dbReference type="InterPro" id="IPR014942">
    <property type="entry name" value="AbiEii"/>
</dbReference>
<dbReference type="EMBL" id="JAANCM010000017">
    <property type="protein sequence ID" value="NHT78674.1"/>
    <property type="molecule type" value="Genomic_DNA"/>
</dbReference>
<reference evidence="1" key="1">
    <citation type="submission" date="2020-03" db="EMBL/GenBank/DDBJ databases">
        <title>Ferranicluibacter endophyticum gen. nov., sp. nov., a new genus isolated from Rubus ulmifolius Schott. stem.</title>
        <authorList>
            <person name="Roca-Couso R."/>
            <person name="Flores-Felix J.D."/>
            <person name="Igual J.M."/>
            <person name="Rivas R."/>
        </authorList>
    </citation>
    <scope>NUCLEOTIDE SEQUENCE</scope>
    <source>
        <strain evidence="1">CRRU44</strain>
    </source>
</reference>